<evidence type="ECO:0000259" key="4">
    <source>
        <dbReference type="Pfam" id="PF02910"/>
    </source>
</evidence>
<feature type="domain" description="Fumarate reductase/succinate dehydrogenase flavoprotein-like C-terminal" evidence="4">
    <location>
        <begin position="447"/>
        <end position="539"/>
    </location>
</feature>
<sequence length="560" mass="61687">MIPVKRVMDSDFVIVGGGIAGLSAAISAGQAGVKVTVLEKADIRRSGSGCGGNDHFFCYLPEVHGSDIHKILREMMISMVGDRMDGDLALFFLEKSGEMVHRWHDWGINMKPYGDFVFRGHAFPGRPRIWLKYDGHNQKAVLNGKAREWGVHVLNRHSALQVAVSGGRVVGVLALDTGREEPSFTLVRSPHVLLATGATTRLYNSMVTPGHLFNSTTCPACAGSGLAQGLRAGASLVNMELNGGHVGPAYFTRSGKATWIGVYKFPDGTPLGPFVTIPTKDCGDITADLWSEAFSQCRRDGRGPIYIDCSQISEEDYACMMRDFVSEGLTSLRAYMDRHGLDLRRHAVEFVEYECGLLGEGLVIDKRAETTVPGLYAAGDLMGNVRGEVAAAAVFGWECGRAVADRGYAHPREELADLEDMRACMEFYSSLYERKSGAPWKEANVALAQIMTDYIPVGEGRKRSGTMMTAGLNYLLELRERCAAEIKAGNSHELMRAAEVFELMDIGETIARCALERKESRYDHVRTDFPFSDPKYMDAFLTVTRVEGKYVFSLRERRSA</sequence>
<evidence type="ECO:0000313" key="5">
    <source>
        <dbReference type="EMBL" id="HJA09353.1"/>
    </source>
</evidence>
<reference evidence="5" key="2">
    <citation type="submission" date="2021-04" db="EMBL/GenBank/DDBJ databases">
        <authorList>
            <person name="Gilroy R."/>
        </authorList>
    </citation>
    <scope>NUCLEOTIDE SEQUENCE</scope>
    <source>
        <strain evidence="5">CHK186-16707</strain>
    </source>
</reference>
<dbReference type="InterPro" id="IPR036188">
    <property type="entry name" value="FAD/NAD-bd_sf"/>
</dbReference>
<proteinExistence type="predicted"/>
<gene>
    <name evidence="5" type="ORF">H9962_09235</name>
</gene>
<dbReference type="Pfam" id="PF00890">
    <property type="entry name" value="FAD_binding_2"/>
    <property type="match status" value="1"/>
</dbReference>
<dbReference type="Gene3D" id="1.20.58.100">
    <property type="entry name" value="Fumarate reductase/succinate dehydrogenase flavoprotein-like, C-terminal domain"/>
    <property type="match status" value="1"/>
</dbReference>
<dbReference type="Gene3D" id="3.50.50.60">
    <property type="entry name" value="FAD/NAD(P)-binding domain"/>
    <property type="match status" value="1"/>
</dbReference>
<reference evidence="5" key="1">
    <citation type="journal article" date="2021" name="PeerJ">
        <title>Extensive microbial diversity within the chicken gut microbiome revealed by metagenomics and culture.</title>
        <authorList>
            <person name="Gilroy R."/>
            <person name="Ravi A."/>
            <person name="Getino M."/>
            <person name="Pursley I."/>
            <person name="Horton D.L."/>
            <person name="Alikhan N.F."/>
            <person name="Baker D."/>
            <person name="Gharbi K."/>
            <person name="Hall N."/>
            <person name="Watson M."/>
            <person name="Adriaenssens E.M."/>
            <person name="Foster-Nyarko E."/>
            <person name="Jarju S."/>
            <person name="Secka A."/>
            <person name="Antonio M."/>
            <person name="Oren A."/>
            <person name="Chaudhuri R.R."/>
            <person name="La Ragione R."/>
            <person name="Hildebrand F."/>
            <person name="Pallen M.J."/>
        </authorList>
    </citation>
    <scope>NUCLEOTIDE SEQUENCE</scope>
    <source>
        <strain evidence="5">CHK186-16707</strain>
    </source>
</reference>
<dbReference type="InterPro" id="IPR003953">
    <property type="entry name" value="FAD-dep_OxRdtase_2_FAD-bd"/>
</dbReference>
<keyword evidence="2" id="KW-0560">Oxidoreductase</keyword>
<dbReference type="SUPFAM" id="SSF46977">
    <property type="entry name" value="Succinate dehydrogenase/fumarate reductase flavoprotein C-terminal domain"/>
    <property type="match status" value="1"/>
</dbReference>
<dbReference type="InterPro" id="IPR030664">
    <property type="entry name" value="SdhA/FrdA/AprA"/>
</dbReference>
<keyword evidence="1" id="KW-0285">Flavoprotein</keyword>
<dbReference type="Pfam" id="PF02910">
    <property type="entry name" value="Succ_DH_flav_C"/>
    <property type="match status" value="1"/>
</dbReference>
<dbReference type="PIRSF" id="PIRSF000171">
    <property type="entry name" value="SDHA_APRA_LASPO"/>
    <property type="match status" value="1"/>
</dbReference>
<dbReference type="PRINTS" id="PR00368">
    <property type="entry name" value="FADPNR"/>
</dbReference>
<accession>A0A9D2HDP9</accession>
<evidence type="ECO:0000259" key="3">
    <source>
        <dbReference type="Pfam" id="PF00890"/>
    </source>
</evidence>
<dbReference type="Proteomes" id="UP000824225">
    <property type="component" value="Unassembled WGS sequence"/>
</dbReference>
<feature type="domain" description="FAD-dependent oxidoreductase 2 FAD-binding" evidence="3">
    <location>
        <begin position="11"/>
        <end position="386"/>
    </location>
</feature>
<evidence type="ECO:0000256" key="2">
    <source>
        <dbReference type="ARBA" id="ARBA00023002"/>
    </source>
</evidence>
<dbReference type="GO" id="GO:0009055">
    <property type="term" value="F:electron transfer activity"/>
    <property type="evidence" value="ECO:0007669"/>
    <property type="project" value="TreeGrafter"/>
</dbReference>
<protein>
    <submittedName>
        <fullName evidence="5">FAD-dependent oxidoreductase</fullName>
    </submittedName>
</protein>
<name>A0A9D2HDP9_9BACT</name>
<dbReference type="InterPro" id="IPR037099">
    <property type="entry name" value="Fum_R/Succ_DH_flav-like_C_sf"/>
</dbReference>
<dbReference type="GO" id="GO:0050660">
    <property type="term" value="F:flavin adenine dinucleotide binding"/>
    <property type="evidence" value="ECO:0007669"/>
    <property type="project" value="TreeGrafter"/>
</dbReference>
<comment type="caution">
    <text evidence="5">The sequence shown here is derived from an EMBL/GenBank/DDBJ whole genome shotgun (WGS) entry which is preliminary data.</text>
</comment>
<dbReference type="GO" id="GO:0000104">
    <property type="term" value="F:succinate dehydrogenase activity"/>
    <property type="evidence" value="ECO:0007669"/>
    <property type="project" value="TreeGrafter"/>
</dbReference>
<dbReference type="PANTHER" id="PTHR11632">
    <property type="entry name" value="SUCCINATE DEHYDROGENASE 2 FLAVOPROTEIN SUBUNIT"/>
    <property type="match status" value="1"/>
</dbReference>
<dbReference type="InterPro" id="IPR015939">
    <property type="entry name" value="Fum_Rdtase/Succ_DH_flav-like_C"/>
</dbReference>
<evidence type="ECO:0000256" key="1">
    <source>
        <dbReference type="ARBA" id="ARBA00022630"/>
    </source>
</evidence>
<organism evidence="5 6">
    <name type="scientific">Candidatus Mailhella merdigallinarum</name>
    <dbReference type="NCBI Taxonomy" id="2838658"/>
    <lineage>
        <taxon>Bacteria</taxon>
        <taxon>Pseudomonadati</taxon>
        <taxon>Thermodesulfobacteriota</taxon>
        <taxon>Desulfovibrionia</taxon>
        <taxon>Desulfovibrionales</taxon>
        <taxon>Desulfovibrionaceae</taxon>
        <taxon>Mailhella</taxon>
    </lineage>
</organism>
<dbReference type="GO" id="GO:0009061">
    <property type="term" value="P:anaerobic respiration"/>
    <property type="evidence" value="ECO:0007669"/>
    <property type="project" value="TreeGrafter"/>
</dbReference>
<dbReference type="PANTHER" id="PTHR11632:SF73">
    <property type="entry name" value="BLR3196 PROTEIN"/>
    <property type="match status" value="1"/>
</dbReference>
<evidence type="ECO:0000313" key="6">
    <source>
        <dbReference type="Proteomes" id="UP000824225"/>
    </source>
</evidence>
<dbReference type="GO" id="GO:0005886">
    <property type="term" value="C:plasma membrane"/>
    <property type="evidence" value="ECO:0007669"/>
    <property type="project" value="TreeGrafter"/>
</dbReference>
<dbReference type="AlphaFoldDB" id="A0A9D2HDP9"/>
<dbReference type="EMBL" id="DXAN01000028">
    <property type="protein sequence ID" value="HJA09353.1"/>
    <property type="molecule type" value="Genomic_DNA"/>
</dbReference>
<dbReference type="SUPFAM" id="SSF51905">
    <property type="entry name" value="FAD/NAD(P)-binding domain"/>
    <property type="match status" value="1"/>
</dbReference>
<dbReference type="PRINTS" id="PR00411">
    <property type="entry name" value="PNDRDTASEI"/>
</dbReference>